<name>A0ACA9L776_9GLOM</name>
<protein>
    <submittedName>
        <fullName evidence="1">6874_t:CDS:1</fullName>
    </submittedName>
</protein>
<accession>A0ACA9L776</accession>
<proteinExistence type="predicted"/>
<organism evidence="1 2">
    <name type="scientific">Scutellospora calospora</name>
    <dbReference type="NCBI Taxonomy" id="85575"/>
    <lineage>
        <taxon>Eukaryota</taxon>
        <taxon>Fungi</taxon>
        <taxon>Fungi incertae sedis</taxon>
        <taxon>Mucoromycota</taxon>
        <taxon>Glomeromycotina</taxon>
        <taxon>Glomeromycetes</taxon>
        <taxon>Diversisporales</taxon>
        <taxon>Gigasporaceae</taxon>
        <taxon>Scutellospora</taxon>
    </lineage>
</organism>
<keyword evidence="2" id="KW-1185">Reference proteome</keyword>
<gene>
    <name evidence="1" type="ORF">SCALOS_LOCUS3585</name>
</gene>
<comment type="caution">
    <text evidence="1">The sequence shown here is derived from an EMBL/GenBank/DDBJ whole genome shotgun (WGS) entry which is preliminary data.</text>
</comment>
<reference evidence="1" key="1">
    <citation type="submission" date="2021-06" db="EMBL/GenBank/DDBJ databases">
        <authorList>
            <person name="Kallberg Y."/>
            <person name="Tangrot J."/>
            <person name="Rosling A."/>
        </authorList>
    </citation>
    <scope>NUCLEOTIDE SEQUENCE</scope>
    <source>
        <strain evidence="1">AU212A</strain>
    </source>
</reference>
<dbReference type="Proteomes" id="UP000789860">
    <property type="component" value="Unassembled WGS sequence"/>
</dbReference>
<evidence type="ECO:0000313" key="2">
    <source>
        <dbReference type="Proteomes" id="UP000789860"/>
    </source>
</evidence>
<sequence>MKLVSTILLSKKDHASQLEEEKLDRLCLTVDEKNFIENMIDLLSPFEIVTHRIYGAKYPILNLVYLYIEEISDTDDSSSVSEDENISSADLLDKAQYIPNEIVLIVSVLDPRMKSLRFAINIQQTNTKLKLYQSQTSNTNSFSKNDNLDYDNFFAEVFNLEGTNNTIIESDDDEVSQYFRYSEAKPKKNFLVW</sequence>
<evidence type="ECO:0000313" key="1">
    <source>
        <dbReference type="EMBL" id="CAG8509319.1"/>
    </source>
</evidence>
<dbReference type="EMBL" id="CAJVPM010004121">
    <property type="protein sequence ID" value="CAG8509319.1"/>
    <property type="molecule type" value="Genomic_DNA"/>
</dbReference>